<dbReference type="GO" id="GO:0016787">
    <property type="term" value="F:hydrolase activity"/>
    <property type="evidence" value="ECO:0007669"/>
    <property type="project" value="UniProtKB-KW"/>
</dbReference>
<dbReference type="EMBL" id="CP016895">
    <property type="protein sequence ID" value="AOA57900.1"/>
    <property type="molecule type" value="Genomic_DNA"/>
</dbReference>
<name>A0A1B2LY87_9GAMM</name>
<organism evidence="3 4">
    <name type="scientific">Acinetobacter larvae</name>
    <dbReference type="NCBI Taxonomy" id="1789224"/>
    <lineage>
        <taxon>Bacteria</taxon>
        <taxon>Pseudomonadati</taxon>
        <taxon>Pseudomonadota</taxon>
        <taxon>Gammaproteobacteria</taxon>
        <taxon>Moraxellales</taxon>
        <taxon>Moraxellaceae</taxon>
        <taxon>Acinetobacter</taxon>
    </lineage>
</organism>
<reference evidence="3 4" key="1">
    <citation type="submission" date="2016-08" db="EMBL/GenBank/DDBJ databases">
        <authorList>
            <person name="Seilhamer J.J."/>
        </authorList>
    </citation>
    <scope>NUCLEOTIDE SEQUENCE [LARGE SCALE GENOMIC DNA]</scope>
    <source>
        <strain evidence="3 4">BRTC-1</strain>
    </source>
</reference>
<gene>
    <name evidence="3" type="ORF">BFG52_05730</name>
</gene>
<dbReference type="KEGG" id="ala:BFG52_05730"/>
<evidence type="ECO:0000256" key="1">
    <source>
        <dbReference type="ARBA" id="ARBA00007689"/>
    </source>
</evidence>
<dbReference type="SUPFAM" id="SSF54909">
    <property type="entry name" value="Dimeric alpha+beta barrel"/>
    <property type="match status" value="1"/>
</dbReference>
<feature type="domain" description="YCII-related" evidence="2">
    <location>
        <begin position="1"/>
        <end position="76"/>
    </location>
</feature>
<accession>A0A1B2LY87</accession>
<dbReference type="InterPro" id="IPR011008">
    <property type="entry name" value="Dimeric_a/b-barrel"/>
</dbReference>
<protein>
    <submittedName>
        <fullName evidence="3">GTP cyclohydrolase</fullName>
    </submittedName>
</protein>
<evidence type="ECO:0000313" key="4">
    <source>
        <dbReference type="Proteomes" id="UP000093391"/>
    </source>
</evidence>
<dbReference type="PANTHER" id="PTHR37828">
    <property type="entry name" value="GSR2449 PROTEIN"/>
    <property type="match status" value="1"/>
</dbReference>
<evidence type="ECO:0000259" key="2">
    <source>
        <dbReference type="Pfam" id="PF03795"/>
    </source>
</evidence>
<sequence length="93" mass="10893">MIVVTLTYKKPLAKVDIFLKDHIVFLDHYYNLKKFLASGRRENRVGGVILVLSSSIQEAHDIMKNDPFYIHDIADYDFMWFEPSKFLNGIDII</sequence>
<dbReference type="AlphaFoldDB" id="A0A1B2LY87"/>
<keyword evidence="4" id="KW-1185">Reference proteome</keyword>
<dbReference type="OrthoDB" id="9814407at2"/>
<dbReference type="PANTHER" id="PTHR37828:SF1">
    <property type="entry name" value="YCII-RELATED DOMAIN-CONTAINING PROTEIN"/>
    <property type="match status" value="1"/>
</dbReference>
<keyword evidence="3" id="KW-0378">Hydrolase</keyword>
<comment type="similarity">
    <text evidence="1">Belongs to the YciI family.</text>
</comment>
<dbReference type="InterPro" id="IPR005545">
    <property type="entry name" value="YCII"/>
</dbReference>
<dbReference type="Pfam" id="PF03795">
    <property type="entry name" value="YCII"/>
    <property type="match status" value="1"/>
</dbReference>
<dbReference type="RefSeq" id="WP_067553493.1">
    <property type="nucleotide sequence ID" value="NZ_CP016895.1"/>
</dbReference>
<proteinExistence type="inferred from homology"/>
<evidence type="ECO:0000313" key="3">
    <source>
        <dbReference type="EMBL" id="AOA57900.1"/>
    </source>
</evidence>
<dbReference type="Proteomes" id="UP000093391">
    <property type="component" value="Chromosome"/>
</dbReference>